<reference evidence="4 5" key="1">
    <citation type="journal article" date="2014" name="Genome Biol. Evol.">
        <title>The secreted proteins of Achlya hypogyna and Thraustotheca clavata identify the ancestral oomycete secretome and reveal gene acquisitions by horizontal gene transfer.</title>
        <authorList>
            <person name="Misner I."/>
            <person name="Blouin N."/>
            <person name="Leonard G."/>
            <person name="Richards T.A."/>
            <person name="Lane C.E."/>
        </authorList>
    </citation>
    <scope>NUCLEOTIDE SEQUENCE [LARGE SCALE GENOMIC DNA]</scope>
    <source>
        <strain evidence="4 5">ATCC 48635</strain>
    </source>
</reference>
<evidence type="ECO:0000256" key="1">
    <source>
        <dbReference type="ARBA" id="ARBA00022737"/>
    </source>
</evidence>
<evidence type="ECO:0000313" key="5">
    <source>
        <dbReference type="Proteomes" id="UP000243579"/>
    </source>
</evidence>
<dbReference type="Pfam" id="PF13606">
    <property type="entry name" value="Ank_3"/>
    <property type="match status" value="1"/>
</dbReference>
<dbReference type="AlphaFoldDB" id="A0A1V9YIH0"/>
<dbReference type="Pfam" id="PF00023">
    <property type="entry name" value="Ank"/>
    <property type="match status" value="1"/>
</dbReference>
<dbReference type="PROSITE" id="PS50297">
    <property type="entry name" value="ANK_REP_REGION"/>
    <property type="match status" value="1"/>
</dbReference>
<feature type="repeat" description="ANK" evidence="3">
    <location>
        <begin position="79"/>
        <end position="112"/>
    </location>
</feature>
<dbReference type="InterPro" id="IPR002110">
    <property type="entry name" value="Ankyrin_rpt"/>
</dbReference>
<sequence length="399" mass="42141">MPLQIELKTVDKVGKSALAKACEAGNLAAVQRSLNSADVMATSTFGGQTAWHIACLKGNVEIVRTLLESVPDINHRDKTGTSGLHYAVMSGREAVVSLLLACSDIDVNATDNEGNTPLIHACYFNKLSIARLLAARTDLLASHCNKAGYAALHVSSLRSHAGCVRVLLETCGVDANLSNSVDGRTGLMLVGNSLGIAEIFLAQATIDVNQRSKDGNSALMYACLGDHYDVWDRLLAVPAIDVNAQNAAGDSVLAIACKNNNPMLASQIMQLPTADLSTLSADLGPTLLAAACALNNVALVQRLVASPKMDINYQGKGGFSILLQVSAQINTDVAVLDAILAVPGLDTNQRDALGNTSLIHAVRHGHLYLVQRLLAIPTTDVNIANKVLPDFDRPLQLRG</sequence>
<dbReference type="PANTHER" id="PTHR24198:SF165">
    <property type="entry name" value="ANKYRIN REPEAT-CONTAINING PROTEIN-RELATED"/>
    <property type="match status" value="1"/>
</dbReference>
<dbReference type="Proteomes" id="UP000243579">
    <property type="component" value="Unassembled WGS sequence"/>
</dbReference>
<accession>A0A1V9YIH0</accession>
<gene>
    <name evidence="4" type="ORF">ACHHYP_11733</name>
</gene>
<dbReference type="EMBL" id="JNBR01001663">
    <property type="protein sequence ID" value="OQR85533.1"/>
    <property type="molecule type" value="Genomic_DNA"/>
</dbReference>
<dbReference type="InterPro" id="IPR036770">
    <property type="entry name" value="Ankyrin_rpt-contain_sf"/>
</dbReference>
<proteinExistence type="predicted"/>
<dbReference type="Gene3D" id="1.25.40.20">
    <property type="entry name" value="Ankyrin repeat-containing domain"/>
    <property type="match status" value="4"/>
</dbReference>
<dbReference type="STRING" id="1202772.A0A1V9YIH0"/>
<dbReference type="SUPFAM" id="SSF48403">
    <property type="entry name" value="Ankyrin repeat"/>
    <property type="match status" value="1"/>
</dbReference>
<dbReference type="OrthoDB" id="65344at2759"/>
<dbReference type="PROSITE" id="PS50088">
    <property type="entry name" value="ANK_REPEAT"/>
    <property type="match status" value="2"/>
</dbReference>
<feature type="repeat" description="ANK" evidence="3">
    <location>
        <begin position="46"/>
        <end position="78"/>
    </location>
</feature>
<dbReference type="PANTHER" id="PTHR24198">
    <property type="entry name" value="ANKYRIN REPEAT AND PROTEIN KINASE DOMAIN-CONTAINING PROTEIN"/>
    <property type="match status" value="1"/>
</dbReference>
<dbReference type="Pfam" id="PF12796">
    <property type="entry name" value="Ank_2"/>
    <property type="match status" value="2"/>
</dbReference>
<name>A0A1V9YIH0_ACHHY</name>
<comment type="caution">
    <text evidence="4">The sequence shown here is derived from an EMBL/GenBank/DDBJ whole genome shotgun (WGS) entry which is preliminary data.</text>
</comment>
<evidence type="ECO:0000256" key="2">
    <source>
        <dbReference type="ARBA" id="ARBA00023043"/>
    </source>
</evidence>
<keyword evidence="2 3" id="KW-0040">ANK repeat</keyword>
<protein>
    <submittedName>
        <fullName evidence="4">Ankyrin repeat domain-containing protein 50</fullName>
    </submittedName>
</protein>
<evidence type="ECO:0000313" key="4">
    <source>
        <dbReference type="EMBL" id="OQR85533.1"/>
    </source>
</evidence>
<organism evidence="4 5">
    <name type="scientific">Achlya hypogyna</name>
    <name type="common">Oomycete</name>
    <name type="synonym">Protoachlya hypogyna</name>
    <dbReference type="NCBI Taxonomy" id="1202772"/>
    <lineage>
        <taxon>Eukaryota</taxon>
        <taxon>Sar</taxon>
        <taxon>Stramenopiles</taxon>
        <taxon>Oomycota</taxon>
        <taxon>Saprolegniomycetes</taxon>
        <taxon>Saprolegniales</taxon>
        <taxon>Achlyaceae</taxon>
        <taxon>Achlya</taxon>
    </lineage>
</organism>
<evidence type="ECO:0000256" key="3">
    <source>
        <dbReference type="PROSITE-ProRule" id="PRU00023"/>
    </source>
</evidence>
<keyword evidence="1" id="KW-0677">Repeat</keyword>
<keyword evidence="5" id="KW-1185">Reference proteome</keyword>
<dbReference type="SMART" id="SM00248">
    <property type="entry name" value="ANK"/>
    <property type="match status" value="8"/>
</dbReference>